<evidence type="ECO:0000313" key="7">
    <source>
        <dbReference type="EMBL" id="RFU74165.1"/>
    </source>
</evidence>
<evidence type="ECO:0000259" key="5">
    <source>
        <dbReference type="Pfam" id="PF10644"/>
    </source>
</evidence>
<dbReference type="PANTHER" id="PTHR13391:SF0">
    <property type="entry name" value="PROTEIN MISATO HOMOLOG 1"/>
    <property type="match status" value="1"/>
</dbReference>
<dbReference type="InterPro" id="IPR019605">
    <property type="entry name" value="Misato_II_tubulin-like"/>
</dbReference>
<comment type="subcellular location">
    <subcellularLocation>
        <location evidence="2">Mitochondrion</location>
    </subcellularLocation>
</comment>
<keyword evidence="4" id="KW-0496">Mitochondrion</keyword>
<dbReference type="EMBL" id="PXOA01000564">
    <property type="protein sequence ID" value="RFU74165.1"/>
    <property type="molecule type" value="Genomic_DNA"/>
</dbReference>
<evidence type="ECO:0000256" key="2">
    <source>
        <dbReference type="ARBA" id="ARBA00004173"/>
    </source>
</evidence>
<dbReference type="Pfam" id="PF14881">
    <property type="entry name" value="Tubulin_3"/>
    <property type="match status" value="1"/>
</dbReference>
<proteinExistence type="inferred from homology"/>
<reference evidence="7 8" key="1">
    <citation type="journal article" date="2018" name="PLoS Pathog.">
        <title>Evolution of structural diversity of trichothecenes, a family of toxins produced by plant pathogenic and entomopathogenic fungi.</title>
        <authorList>
            <person name="Proctor R.H."/>
            <person name="McCormick S.P."/>
            <person name="Kim H.S."/>
            <person name="Cardoza R.E."/>
            <person name="Stanley A.M."/>
            <person name="Lindo L."/>
            <person name="Kelly A."/>
            <person name="Brown D.W."/>
            <person name="Lee T."/>
            <person name="Vaughan M.M."/>
            <person name="Alexander N.J."/>
            <person name="Busman M."/>
            <person name="Gutierrez S."/>
        </authorList>
    </citation>
    <scope>NUCLEOTIDE SEQUENCE [LARGE SCALE GENOMIC DNA]</scope>
    <source>
        <strain evidence="7 8">IBT 40837</strain>
    </source>
</reference>
<dbReference type="Proteomes" id="UP000266272">
    <property type="component" value="Unassembled WGS sequence"/>
</dbReference>
<dbReference type="GO" id="GO:0005739">
    <property type="term" value="C:mitochondrion"/>
    <property type="evidence" value="ECO:0007669"/>
    <property type="project" value="UniProtKB-SubCell"/>
</dbReference>
<dbReference type="STRING" id="490622.A0A395NDJ5"/>
<dbReference type="InterPro" id="IPR036525">
    <property type="entry name" value="Tubulin/FtsZ_GTPase_sf"/>
</dbReference>
<comment type="caution">
    <text evidence="7">The sequence shown here is derived from an EMBL/GenBank/DDBJ whole genome shotgun (WGS) entry which is preliminary data.</text>
</comment>
<evidence type="ECO:0000256" key="3">
    <source>
        <dbReference type="ARBA" id="ARBA00008507"/>
    </source>
</evidence>
<dbReference type="InterPro" id="IPR049942">
    <property type="entry name" value="DML1/Misato"/>
</dbReference>
<comment type="function">
    <text evidence="1">Involved in the partitioning of the mitochondrial organelle and mitochondrial DNA (mtDNA) inheritance.</text>
</comment>
<feature type="domain" description="Misato Segment II tubulin-like" evidence="5">
    <location>
        <begin position="2"/>
        <end position="115"/>
    </location>
</feature>
<evidence type="ECO:0000259" key="6">
    <source>
        <dbReference type="Pfam" id="PF14881"/>
    </source>
</evidence>
<dbReference type="CDD" id="cd06060">
    <property type="entry name" value="misato"/>
    <property type="match status" value="1"/>
</dbReference>
<evidence type="ECO:0000256" key="1">
    <source>
        <dbReference type="ARBA" id="ARBA00003757"/>
    </source>
</evidence>
<dbReference type="GO" id="GO:0007005">
    <property type="term" value="P:mitochondrion organization"/>
    <property type="evidence" value="ECO:0007669"/>
    <property type="project" value="InterPro"/>
</dbReference>
<evidence type="ECO:0000256" key="4">
    <source>
        <dbReference type="ARBA" id="ARBA00023128"/>
    </source>
</evidence>
<dbReference type="InterPro" id="IPR029209">
    <property type="entry name" value="DML1/Misato_tubulin"/>
</dbReference>
<organism evidence="7 8">
    <name type="scientific">Trichoderma arundinaceum</name>
    <dbReference type="NCBI Taxonomy" id="490622"/>
    <lineage>
        <taxon>Eukaryota</taxon>
        <taxon>Fungi</taxon>
        <taxon>Dikarya</taxon>
        <taxon>Ascomycota</taxon>
        <taxon>Pezizomycotina</taxon>
        <taxon>Sordariomycetes</taxon>
        <taxon>Hypocreomycetidae</taxon>
        <taxon>Hypocreales</taxon>
        <taxon>Hypocreaceae</taxon>
        <taxon>Trichoderma</taxon>
    </lineage>
</organism>
<dbReference type="SUPFAM" id="SSF52490">
    <property type="entry name" value="Tubulin nucleotide-binding domain-like"/>
    <property type="match status" value="1"/>
</dbReference>
<dbReference type="PANTHER" id="PTHR13391">
    <property type="entry name" value="MITOCHONDRIAL DISTRIBUTION REGULATOR MISATO"/>
    <property type="match status" value="1"/>
</dbReference>
<protein>
    <submittedName>
        <fullName evidence="7">Mtdna inheritance dml1</fullName>
    </submittedName>
</protein>
<gene>
    <name evidence="7" type="ORF">TARUN_8080</name>
</gene>
<dbReference type="Pfam" id="PF10644">
    <property type="entry name" value="Misat_Tub_SegII"/>
    <property type="match status" value="1"/>
</dbReference>
<comment type="similarity">
    <text evidence="3">Belongs to the misato family.</text>
</comment>
<keyword evidence="8" id="KW-1185">Reference proteome</keyword>
<name>A0A395NDJ5_TRIAR</name>
<dbReference type="AlphaFoldDB" id="A0A395NDJ5"/>
<feature type="domain" description="DML1/Misato tubulin" evidence="6">
    <location>
        <begin position="121"/>
        <end position="305"/>
    </location>
</feature>
<accession>A0A395NDJ5</accession>
<evidence type="ECO:0000313" key="8">
    <source>
        <dbReference type="Proteomes" id="UP000266272"/>
    </source>
</evidence>
<dbReference type="Gene3D" id="3.40.50.1440">
    <property type="entry name" value="Tubulin/FtsZ, GTPase domain"/>
    <property type="match status" value="1"/>
</dbReference>
<dbReference type="OrthoDB" id="271881at2759"/>
<sequence>MREIVTLQLGNLSNYVATHFWNTQESYFTYSEDEKSLVDHNIHWRAGIGEDGSDTFLPRTVVYDLKGGFGSLRKVNPMYEAAQSEDAALTSLWPGKPTVHKQSLLSSIDYQRDLDAGVKPSKLKPSDVRYWSDFSRVYYHPKSLVQLYDFELHSSIMPFERFSMGTELFESLEKENEIVDRDWRPFVEECDQMQGVQVYTTLDDAWGGFASSYLEALRDEHPKTCIWVWGLQSPVSTIAREKRRLRLANTALSISQACAQASMVVPLAVPESRVPPGIAVDSSSAWHVSALLATAAESASLQSRLRLDRNSQPINLADMAQCLNVSGRQTLANMRMAVGPQAADSDELPDMELSQIGSSRDGVKTGSSSDRTFGRLSCIRTHDDTGRESATESTTNQRPIIGNTVVRNYETSLLYPLLDSFPSIYNYDLQGRESIPVHTSLASDGSIVYKMRNLRSQVAPFIPLEERENLVNGLSELGDAYQDDWSSGSDSDDDDA</sequence>